<evidence type="ECO:0000313" key="2">
    <source>
        <dbReference type="EMBL" id="KAK4110127.1"/>
    </source>
</evidence>
<dbReference type="GeneID" id="89936114"/>
<evidence type="ECO:0000259" key="1">
    <source>
        <dbReference type="Pfam" id="PF12697"/>
    </source>
</evidence>
<dbReference type="InterPro" id="IPR029058">
    <property type="entry name" value="AB_hydrolase_fold"/>
</dbReference>
<dbReference type="InterPro" id="IPR000073">
    <property type="entry name" value="AB_hydrolase_1"/>
</dbReference>
<dbReference type="RefSeq" id="XP_064667697.1">
    <property type="nucleotide sequence ID" value="XM_064811989.1"/>
</dbReference>
<evidence type="ECO:0000313" key="3">
    <source>
        <dbReference type="Proteomes" id="UP001302812"/>
    </source>
</evidence>
<accession>A0AAN6TAP2</accession>
<dbReference type="Gene3D" id="3.40.50.1820">
    <property type="entry name" value="alpha/beta hydrolase"/>
    <property type="match status" value="1"/>
</dbReference>
<dbReference type="SUPFAM" id="SSF53474">
    <property type="entry name" value="alpha/beta-Hydrolases"/>
    <property type="match status" value="1"/>
</dbReference>
<organism evidence="2 3">
    <name type="scientific">Canariomyces notabilis</name>
    <dbReference type="NCBI Taxonomy" id="2074819"/>
    <lineage>
        <taxon>Eukaryota</taxon>
        <taxon>Fungi</taxon>
        <taxon>Dikarya</taxon>
        <taxon>Ascomycota</taxon>
        <taxon>Pezizomycotina</taxon>
        <taxon>Sordariomycetes</taxon>
        <taxon>Sordariomycetidae</taxon>
        <taxon>Sordariales</taxon>
        <taxon>Chaetomiaceae</taxon>
        <taxon>Canariomyces</taxon>
    </lineage>
</organism>
<reference evidence="2" key="1">
    <citation type="journal article" date="2023" name="Mol. Phylogenet. Evol.">
        <title>Genome-scale phylogeny and comparative genomics of the fungal order Sordariales.</title>
        <authorList>
            <person name="Hensen N."/>
            <person name="Bonometti L."/>
            <person name="Westerberg I."/>
            <person name="Brannstrom I.O."/>
            <person name="Guillou S."/>
            <person name="Cros-Aarteil S."/>
            <person name="Calhoun S."/>
            <person name="Haridas S."/>
            <person name="Kuo A."/>
            <person name="Mondo S."/>
            <person name="Pangilinan J."/>
            <person name="Riley R."/>
            <person name="LaButti K."/>
            <person name="Andreopoulos B."/>
            <person name="Lipzen A."/>
            <person name="Chen C."/>
            <person name="Yan M."/>
            <person name="Daum C."/>
            <person name="Ng V."/>
            <person name="Clum A."/>
            <person name="Steindorff A."/>
            <person name="Ohm R.A."/>
            <person name="Martin F."/>
            <person name="Silar P."/>
            <person name="Natvig D.O."/>
            <person name="Lalanne C."/>
            <person name="Gautier V."/>
            <person name="Ament-Velasquez S.L."/>
            <person name="Kruys A."/>
            <person name="Hutchinson M.I."/>
            <person name="Powell A.J."/>
            <person name="Barry K."/>
            <person name="Miller A.N."/>
            <person name="Grigoriev I.V."/>
            <person name="Debuchy R."/>
            <person name="Gladieux P."/>
            <person name="Hiltunen Thoren M."/>
            <person name="Johannesson H."/>
        </authorList>
    </citation>
    <scope>NUCLEOTIDE SEQUENCE</scope>
    <source>
        <strain evidence="2">CBS 508.74</strain>
    </source>
</reference>
<gene>
    <name evidence="2" type="ORF">N656DRAFT_714602</name>
</gene>
<dbReference type="AlphaFoldDB" id="A0AAN6TAP2"/>
<protein>
    <recommendedName>
        <fullName evidence="1">AB hydrolase-1 domain-containing protein</fullName>
    </recommendedName>
</protein>
<sequence length="319" mass="34310">MRQVFTGNIPATNGTTTVSDTFTIKGTYCAPHDVKARDTLEVFVHGAMYNKSIWAGMGFHGPYDWHKYANSRGYATLALDRLGHGDNPQHPDPLSVVQAQMHVEILHQIIRAARTASSPINVLGRAFNKVVYVGHSYGSALGAALGTQYPADADALVLTGYSSYVDFSLLAAADFSSAATSDPARFGGLPAGYVTMTNETQHRTALFFPGGYDPAIPPVDFAYRDTITVGEIGSLPSMLGAAAVNYTGAVLVTTAVQDAYFCEGDQAQCEAHLAATGDWFPNAVHYDYIAPDSTGHDLTLHYTARDTLKRVHAWLDAKL</sequence>
<comment type="caution">
    <text evidence="2">The sequence shown here is derived from an EMBL/GenBank/DDBJ whole genome shotgun (WGS) entry which is preliminary data.</text>
</comment>
<dbReference type="Pfam" id="PF12697">
    <property type="entry name" value="Abhydrolase_6"/>
    <property type="match status" value="1"/>
</dbReference>
<name>A0AAN6TAP2_9PEZI</name>
<dbReference type="EMBL" id="MU853352">
    <property type="protein sequence ID" value="KAK4110127.1"/>
    <property type="molecule type" value="Genomic_DNA"/>
</dbReference>
<feature type="domain" description="AB hydrolase-1" evidence="1">
    <location>
        <begin position="42"/>
        <end position="230"/>
    </location>
</feature>
<dbReference type="Proteomes" id="UP001302812">
    <property type="component" value="Unassembled WGS sequence"/>
</dbReference>
<proteinExistence type="predicted"/>
<keyword evidence="3" id="KW-1185">Reference proteome</keyword>
<reference evidence="2" key="2">
    <citation type="submission" date="2023-05" db="EMBL/GenBank/DDBJ databases">
        <authorList>
            <consortium name="Lawrence Berkeley National Laboratory"/>
            <person name="Steindorff A."/>
            <person name="Hensen N."/>
            <person name="Bonometti L."/>
            <person name="Westerberg I."/>
            <person name="Brannstrom I.O."/>
            <person name="Guillou S."/>
            <person name="Cros-Aarteil S."/>
            <person name="Calhoun S."/>
            <person name="Haridas S."/>
            <person name="Kuo A."/>
            <person name="Mondo S."/>
            <person name="Pangilinan J."/>
            <person name="Riley R."/>
            <person name="Labutti K."/>
            <person name="Andreopoulos B."/>
            <person name="Lipzen A."/>
            <person name="Chen C."/>
            <person name="Yanf M."/>
            <person name="Daum C."/>
            <person name="Ng V."/>
            <person name="Clum A."/>
            <person name="Ohm R."/>
            <person name="Martin F."/>
            <person name="Silar P."/>
            <person name="Natvig D."/>
            <person name="Lalanne C."/>
            <person name="Gautier V."/>
            <person name="Ament-Velasquez S.L."/>
            <person name="Kruys A."/>
            <person name="Hutchinson M.I."/>
            <person name="Powell A.J."/>
            <person name="Barry K."/>
            <person name="Miller A.N."/>
            <person name="Grigoriev I.V."/>
            <person name="Debuchy R."/>
            <person name="Gladieux P."/>
            <person name="Thoren M.H."/>
            <person name="Johannesson H."/>
        </authorList>
    </citation>
    <scope>NUCLEOTIDE SEQUENCE</scope>
    <source>
        <strain evidence="2">CBS 508.74</strain>
    </source>
</reference>